<evidence type="ECO:0000256" key="4">
    <source>
        <dbReference type="ARBA" id="ARBA00022801"/>
    </source>
</evidence>
<keyword evidence="8 9" id="KW-0479">Metal-binding</keyword>
<keyword evidence="12" id="KW-1185">Reference proteome</keyword>
<accession>A0A7J7V4R5</accession>
<dbReference type="InterPro" id="IPR002640">
    <property type="entry name" value="Arylesterase"/>
</dbReference>
<keyword evidence="4 9" id="KW-0378">Hydrolase</keyword>
<dbReference type="InterPro" id="IPR051288">
    <property type="entry name" value="Serum_paraoxonase/arylesterase"/>
</dbReference>
<feature type="binding site" evidence="8">
    <location>
        <position position="54"/>
    </location>
    <ligand>
        <name>Ca(2+)</name>
        <dbReference type="ChEBI" id="CHEBI:29108"/>
        <label>2</label>
    </ligand>
</feature>
<dbReference type="InterPro" id="IPR011042">
    <property type="entry name" value="6-blade_b-propeller_TolB-like"/>
</dbReference>
<keyword evidence="6 9" id="KW-0325">Glycoprotein</keyword>
<evidence type="ECO:0000256" key="2">
    <source>
        <dbReference type="ARBA" id="ARBA00000450"/>
    </source>
</evidence>
<evidence type="ECO:0000256" key="6">
    <source>
        <dbReference type="ARBA" id="ARBA00023180"/>
    </source>
</evidence>
<keyword evidence="10" id="KW-0732">Signal</keyword>
<dbReference type="GO" id="GO:0009636">
    <property type="term" value="P:response to toxic substance"/>
    <property type="evidence" value="ECO:0007669"/>
    <property type="project" value="TreeGrafter"/>
</dbReference>
<feature type="binding site" evidence="8">
    <location>
        <position position="53"/>
    </location>
    <ligand>
        <name>Ca(2+)</name>
        <dbReference type="ChEBI" id="CHEBI:29108"/>
        <label>1</label>
        <note>catalytic</note>
    </ligand>
</feature>
<dbReference type="PRINTS" id="PR01785">
    <property type="entry name" value="PARAOXONASE"/>
</dbReference>
<evidence type="ECO:0000256" key="7">
    <source>
        <dbReference type="PIRSR" id="PIRSR602640-1"/>
    </source>
</evidence>
<comment type="similarity">
    <text evidence="3 9">Belongs to the paraoxonase family.</text>
</comment>
<proteinExistence type="inferred from homology"/>
<dbReference type="GO" id="GO:0005615">
    <property type="term" value="C:extracellular space"/>
    <property type="evidence" value="ECO:0007669"/>
    <property type="project" value="TreeGrafter"/>
</dbReference>
<name>A0A7J7V4R5_MYOMY</name>
<dbReference type="SUPFAM" id="SSF63829">
    <property type="entry name" value="Calcium-dependent phosphotriesterase"/>
    <property type="match status" value="1"/>
</dbReference>
<comment type="caution">
    <text evidence="11">The sequence shown here is derived from an EMBL/GenBank/DDBJ whole genome shotgun (WGS) entry which is preliminary data.</text>
</comment>
<evidence type="ECO:0000256" key="3">
    <source>
        <dbReference type="ARBA" id="ARBA00008595"/>
    </source>
</evidence>
<keyword evidence="8 9" id="KW-0106">Calcium</keyword>
<gene>
    <name evidence="11" type="ORF">mMyoMyo1_015545</name>
</gene>
<sequence>MGKLVVLTLLGVGLALVGERFVAFRERINAFRDLEPVEPPNCHLIEGIENGSEDIDILPSGLAFISSGLKYPGMPSFAPDEPGQIFMMDLNEQNPRAQALTISDGFDKTSFNPHGISTFIDKV</sequence>
<dbReference type="EC" id="3.1.1.2" evidence="9"/>
<organism evidence="11 12">
    <name type="scientific">Myotis myotis</name>
    <name type="common">Greater mouse-eared bat</name>
    <name type="synonym">Vespertilio myotis</name>
    <dbReference type="NCBI Taxonomy" id="51298"/>
    <lineage>
        <taxon>Eukaryota</taxon>
        <taxon>Metazoa</taxon>
        <taxon>Chordata</taxon>
        <taxon>Craniata</taxon>
        <taxon>Vertebrata</taxon>
        <taxon>Euteleostomi</taxon>
        <taxon>Mammalia</taxon>
        <taxon>Eutheria</taxon>
        <taxon>Laurasiatheria</taxon>
        <taxon>Chiroptera</taxon>
        <taxon>Yangochiroptera</taxon>
        <taxon>Vespertilionidae</taxon>
        <taxon>Myotis</taxon>
    </lineage>
</organism>
<dbReference type="AlphaFoldDB" id="A0A7J7V4R5"/>
<evidence type="ECO:0000256" key="8">
    <source>
        <dbReference type="PIRSR" id="PIRSR602640-2"/>
    </source>
</evidence>
<comment type="cofactor">
    <cofactor evidence="8 9">
        <name>Ca(2+)</name>
        <dbReference type="ChEBI" id="CHEBI:29108"/>
    </cofactor>
    <text evidence="8 9">Binds 2 calcium ions per subunit.</text>
</comment>
<dbReference type="Gene3D" id="2.120.10.30">
    <property type="entry name" value="TolB, C-terminal domain"/>
    <property type="match status" value="1"/>
</dbReference>
<dbReference type="EMBL" id="JABWUV010000011">
    <property type="protein sequence ID" value="KAF6320011.1"/>
    <property type="molecule type" value="Genomic_DNA"/>
</dbReference>
<feature type="chain" id="PRO_5029675220" description="Paraoxonase" evidence="10">
    <location>
        <begin position="16"/>
        <end position="123"/>
    </location>
</feature>
<evidence type="ECO:0000313" key="12">
    <source>
        <dbReference type="Proteomes" id="UP000527355"/>
    </source>
</evidence>
<protein>
    <recommendedName>
        <fullName evidence="9">Paraoxonase</fullName>
        <ecNumber evidence="9">3.1.1.2</ecNumber>
    </recommendedName>
</protein>
<dbReference type="GO" id="GO:0004064">
    <property type="term" value="F:arylesterase activity"/>
    <property type="evidence" value="ECO:0007669"/>
    <property type="project" value="UniProtKB-UniRule"/>
</dbReference>
<evidence type="ECO:0000256" key="1">
    <source>
        <dbReference type="ARBA" id="ARBA00000368"/>
    </source>
</evidence>
<dbReference type="PANTHER" id="PTHR11799:SF14">
    <property type="entry name" value="SERUM PARAOXONASE_LACTONASE 3"/>
    <property type="match status" value="1"/>
</dbReference>
<feature type="binding site" evidence="8">
    <location>
        <position position="116"/>
    </location>
    <ligand>
        <name>Ca(2+)</name>
        <dbReference type="ChEBI" id="CHEBI:29108"/>
        <label>1</label>
        <note>catalytic</note>
    </ligand>
</feature>
<feature type="signal peptide" evidence="10">
    <location>
        <begin position="1"/>
        <end position="15"/>
    </location>
</feature>
<feature type="active site" description="Proton acceptor" evidence="7">
    <location>
        <position position="114"/>
    </location>
</feature>
<evidence type="ECO:0000313" key="11">
    <source>
        <dbReference type="EMBL" id="KAF6320011.1"/>
    </source>
</evidence>
<dbReference type="Proteomes" id="UP000527355">
    <property type="component" value="Unassembled WGS sequence"/>
</dbReference>
<reference evidence="11 12" key="1">
    <citation type="journal article" date="2020" name="Nature">
        <title>Six reference-quality genomes reveal evolution of bat adaptations.</title>
        <authorList>
            <person name="Jebb D."/>
            <person name="Huang Z."/>
            <person name="Pippel M."/>
            <person name="Hughes G.M."/>
            <person name="Lavrichenko K."/>
            <person name="Devanna P."/>
            <person name="Winkler S."/>
            <person name="Jermiin L.S."/>
            <person name="Skirmuntt E.C."/>
            <person name="Katzourakis A."/>
            <person name="Burkitt-Gray L."/>
            <person name="Ray D.A."/>
            <person name="Sullivan K.A.M."/>
            <person name="Roscito J.G."/>
            <person name="Kirilenko B.M."/>
            <person name="Davalos L.M."/>
            <person name="Corthals A.P."/>
            <person name="Power M.L."/>
            <person name="Jones G."/>
            <person name="Ransome R.D."/>
            <person name="Dechmann D.K.N."/>
            <person name="Locatelli A.G."/>
            <person name="Puechmaille S.J."/>
            <person name="Fedrigo O."/>
            <person name="Jarvis E.D."/>
            <person name="Hiller M."/>
            <person name="Vernes S.C."/>
            <person name="Myers E.W."/>
            <person name="Teeling E.C."/>
        </authorList>
    </citation>
    <scope>NUCLEOTIDE SEQUENCE [LARGE SCALE GENOMIC DNA]</scope>
    <source>
        <strain evidence="11">MMyoMyo1</strain>
        <tissue evidence="11">Flight muscle</tissue>
    </source>
</reference>
<dbReference type="PANTHER" id="PTHR11799">
    <property type="entry name" value="PARAOXONASE"/>
    <property type="match status" value="1"/>
</dbReference>
<keyword evidence="5 9" id="KW-1015">Disulfide bond</keyword>
<comment type="catalytic activity">
    <reaction evidence="1 9">
        <text>a phenyl acetate + H2O = a phenol + acetate + H(+)</text>
        <dbReference type="Rhea" id="RHEA:17309"/>
        <dbReference type="ChEBI" id="CHEBI:15377"/>
        <dbReference type="ChEBI" id="CHEBI:15378"/>
        <dbReference type="ChEBI" id="CHEBI:30089"/>
        <dbReference type="ChEBI" id="CHEBI:33853"/>
        <dbReference type="ChEBI" id="CHEBI:140310"/>
        <dbReference type="EC" id="3.1.1.2"/>
    </reaction>
</comment>
<evidence type="ECO:0000256" key="10">
    <source>
        <dbReference type="SAM" id="SignalP"/>
    </source>
</evidence>
<comment type="catalytic activity">
    <reaction evidence="2">
        <text>an N-acyl-L-homoserine lactone + H2O = an N-acyl-L-homoserine + H(+)</text>
        <dbReference type="Rhea" id="RHEA:22576"/>
        <dbReference type="ChEBI" id="CHEBI:15377"/>
        <dbReference type="ChEBI" id="CHEBI:15378"/>
        <dbReference type="ChEBI" id="CHEBI:55474"/>
        <dbReference type="ChEBI" id="CHEBI:58921"/>
        <dbReference type="EC" id="3.1.1.81"/>
    </reaction>
</comment>
<evidence type="ECO:0000256" key="9">
    <source>
        <dbReference type="RuleBase" id="RU368025"/>
    </source>
</evidence>
<dbReference type="VEuPathDB" id="HostDB:GeneID_118666203"/>
<dbReference type="GO" id="GO:0046872">
    <property type="term" value="F:metal ion binding"/>
    <property type="evidence" value="ECO:0007669"/>
    <property type="project" value="UniProtKB-KW"/>
</dbReference>
<dbReference type="GO" id="GO:0102007">
    <property type="term" value="F:acyl-L-homoserine-lactone lactonohydrolase activity"/>
    <property type="evidence" value="ECO:0007669"/>
    <property type="project" value="UniProtKB-EC"/>
</dbReference>
<evidence type="ECO:0000256" key="5">
    <source>
        <dbReference type="ARBA" id="ARBA00023157"/>
    </source>
</evidence>